<evidence type="ECO:0000313" key="2">
    <source>
        <dbReference type="EMBL" id="TNV75869.1"/>
    </source>
</evidence>
<keyword evidence="3" id="KW-1185">Reference proteome</keyword>
<accession>A0A8J8NJJ3</accession>
<feature type="transmembrane region" description="Helical" evidence="1">
    <location>
        <begin position="72"/>
        <end position="95"/>
    </location>
</feature>
<dbReference type="Proteomes" id="UP000785679">
    <property type="component" value="Unassembled WGS sequence"/>
</dbReference>
<feature type="transmembrane region" description="Helical" evidence="1">
    <location>
        <begin position="6"/>
        <end position="24"/>
    </location>
</feature>
<protein>
    <submittedName>
        <fullName evidence="2">Uncharacterized protein</fullName>
    </submittedName>
</protein>
<reference evidence="2" key="1">
    <citation type="submission" date="2019-06" db="EMBL/GenBank/DDBJ databases">
        <authorList>
            <person name="Zheng W."/>
        </authorList>
    </citation>
    <scope>NUCLEOTIDE SEQUENCE</scope>
    <source>
        <strain evidence="2">QDHG01</strain>
    </source>
</reference>
<dbReference type="AlphaFoldDB" id="A0A8J8NJJ3"/>
<organism evidence="2 3">
    <name type="scientific">Halteria grandinella</name>
    <dbReference type="NCBI Taxonomy" id="5974"/>
    <lineage>
        <taxon>Eukaryota</taxon>
        <taxon>Sar</taxon>
        <taxon>Alveolata</taxon>
        <taxon>Ciliophora</taxon>
        <taxon>Intramacronucleata</taxon>
        <taxon>Spirotrichea</taxon>
        <taxon>Stichotrichia</taxon>
        <taxon>Sporadotrichida</taxon>
        <taxon>Halteriidae</taxon>
        <taxon>Halteria</taxon>
    </lineage>
</organism>
<gene>
    <name evidence="2" type="ORF">FGO68_gene16478</name>
</gene>
<comment type="caution">
    <text evidence="2">The sequence shown here is derived from an EMBL/GenBank/DDBJ whole genome shotgun (WGS) entry which is preliminary data.</text>
</comment>
<sequence length="105" mass="12067">MHLWGVHVMVHWWPCLCVLVNVLFTRCQFDKGDWRIVAVYGAVYLCVNYVGVQVRGEPLYPFLPWNTWKSHGIAVGLYLGGIAEFMGTAWLVNAVKRWQVKGKSE</sequence>
<evidence type="ECO:0000313" key="3">
    <source>
        <dbReference type="Proteomes" id="UP000785679"/>
    </source>
</evidence>
<keyword evidence="1" id="KW-0812">Transmembrane</keyword>
<keyword evidence="1" id="KW-1133">Transmembrane helix</keyword>
<feature type="transmembrane region" description="Helical" evidence="1">
    <location>
        <begin position="36"/>
        <end position="52"/>
    </location>
</feature>
<keyword evidence="1" id="KW-0472">Membrane</keyword>
<dbReference type="EMBL" id="RRYP01014647">
    <property type="protein sequence ID" value="TNV75869.1"/>
    <property type="molecule type" value="Genomic_DNA"/>
</dbReference>
<proteinExistence type="predicted"/>
<name>A0A8J8NJJ3_HALGN</name>
<evidence type="ECO:0000256" key="1">
    <source>
        <dbReference type="SAM" id="Phobius"/>
    </source>
</evidence>